<dbReference type="InterPro" id="IPR036388">
    <property type="entry name" value="WH-like_DNA-bd_sf"/>
</dbReference>
<proteinExistence type="predicted"/>
<name>A0ABZ1JV59_9ACTN</name>
<keyword evidence="6" id="KW-1185">Reference proteome</keyword>
<dbReference type="Proteomes" id="UP001432166">
    <property type="component" value="Chromosome"/>
</dbReference>
<evidence type="ECO:0000313" key="5">
    <source>
        <dbReference type="EMBL" id="WTP54541.1"/>
    </source>
</evidence>
<evidence type="ECO:0000256" key="3">
    <source>
        <dbReference type="ARBA" id="ARBA00023163"/>
    </source>
</evidence>
<keyword evidence="1" id="KW-0805">Transcription regulation</keyword>
<dbReference type="SUPFAM" id="SSF46785">
    <property type="entry name" value="Winged helix' DNA-binding domain"/>
    <property type="match status" value="1"/>
</dbReference>
<evidence type="ECO:0000256" key="2">
    <source>
        <dbReference type="ARBA" id="ARBA00023125"/>
    </source>
</evidence>
<dbReference type="InterPro" id="IPR051011">
    <property type="entry name" value="Metal_resp_trans_reg"/>
</dbReference>
<evidence type="ECO:0000313" key="6">
    <source>
        <dbReference type="Proteomes" id="UP001432166"/>
    </source>
</evidence>
<reference evidence="5" key="1">
    <citation type="submission" date="2022-10" db="EMBL/GenBank/DDBJ databases">
        <title>The complete genomes of actinobacterial strains from the NBC collection.</title>
        <authorList>
            <person name="Joergensen T.S."/>
            <person name="Alvarez Arevalo M."/>
            <person name="Sterndorff E.B."/>
            <person name="Faurdal D."/>
            <person name="Vuksanovic O."/>
            <person name="Mourched A.-S."/>
            <person name="Charusanti P."/>
            <person name="Shaw S."/>
            <person name="Blin K."/>
            <person name="Weber T."/>
        </authorList>
    </citation>
    <scope>NUCLEOTIDE SEQUENCE</scope>
    <source>
        <strain evidence="5">NBC_00189</strain>
    </source>
</reference>
<dbReference type="InterPro" id="IPR036390">
    <property type="entry name" value="WH_DNA-bd_sf"/>
</dbReference>
<dbReference type="PANTHER" id="PTHR43132">
    <property type="entry name" value="ARSENICAL RESISTANCE OPERON REPRESSOR ARSR-RELATED"/>
    <property type="match status" value="1"/>
</dbReference>
<dbReference type="RefSeq" id="WP_328939852.1">
    <property type="nucleotide sequence ID" value="NZ_CP108133.1"/>
</dbReference>
<gene>
    <name evidence="5" type="ORF">OG288_43240</name>
</gene>
<dbReference type="SMART" id="SM00418">
    <property type="entry name" value="HTH_ARSR"/>
    <property type="match status" value="1"/>
</dbReference>
<dbReference type="Gene3D" id="1.10.10.10">
    <property type="entry name" value="Winged helix-like DNA-binding domain superfamily/Winged helix DNA-binding domain"/>
    <property type="match status" value="1"/>
</dbReference>
<evidence type="ECO:0000256" key="1">
    <source>
        <dbReference type="ARBA" id="ARBA00023015"/>
    </source>
</evidence>
<dbReference type="InterPro" id="IPR001845">
    <property type="entry name" value="HTH_ArsR_DNA-bd_dom"/>
</dbReference>
<organism evidence="5 6">
    <name type="scientific">Streptomyces tauricus</name>
    <dbReference type="NCBI Taxonomy" id="68274"/>
    <lineage>
        <taxon>Bacteria</taxon>
        <taxon>Bacillati</taxon>
        <taxon>Actinomycetota</taxon>
        <taxon>Actinomycetes</taxon>
        <taxon>Kitasatosporales</taxon>
        <taxon>Streptomycetaceae</taxon>
        <taxon>Streptomyces</taxon>
        <taxon>Streptomyces aurantiacus group</taxon>
    </lineage>
</organism>
<dbReference type="PANTHER" id="PTHR43132:SF8">
    <property type="entry name" value="HTH-TYPE TRANSCRIPTIONAL REGULATOR KMTR"/>
    <property type="match status" value="1"/>
</dbReference>
<dbReference type="EMBL" id="CP108133">
    <property type="protein sequence ID" value="WTP54541.1"/>
    <property type="molecule type" value="Genomic_DNA"/>
</dbReference>
<keyword evidence="3" id="KW-0804">Transcription</keyword>
<keyword evidence="2" id="KW-0238">DNA-binding</keyword>
<accession>A0ABZ1JV59</accession>
<evidence type="ECO:0000259" key="4">
    <source>
        <dbReference type="SMART" id="SM00418"/>
    </source>
</evidence>
<feature type="domain" description="HTH arsR-type" evidence="4">
    <location>
        <begin position="249"/>
        <end position="325"/>
    </location>
</feature>
<protein>
    <submittedName>
        <fullName evidence="5">ArsR family transcriptional regulator</fullName>
    </submittedName>
</protein>
<sequence>MLRFHFTAQDLARTRVAAAPHPLWEIAVSLHRFQTRKGRWAYAHWYRTACEQLRDAGLGPMVHQLLLPLFPRASYFPDFLTPAEGAEGLEAGLDAVLAAPRQRVAQETRRLARTIPSPDWVSRLTEGDMRRQLVQALRAYHHTVIAPHADHIGERLQAERIRHAQALLNLGTEALLGNLAPTLRWHHPVLEIATYPHHRDIHLNGRGLLLIPSYFCWKDPITLADPDLPPVIMYPLHHAPQPAPTAKGQPLHALLGRTRATILHATATGATTTEAARHAGVSTGTATHHTTALRNAGLISSHRQANTVLHVLTPLGAALLAGVADPDRNARQPRIAQA</sequence>